<protein>
    <submittedName>
        <fullName evidence="3">Glycosyltransferase</fullName>
        <ecNumber evidence="3">2.4.-.-</ecNumber>
    </submittedName>
</protein>
<proteinExistence type="predicted"/>
<evidence type="ECO:0000259" key="2">
    <source>
        <dbReference type="Pfam" id="PF00535"/>
    </source>
</evidence>
<feature type="domain" description="Glycosyltransferase 2-like" evidence="2">
    <location>
        <begin position="66"/>
        <end position="232"/>
    </location>
</feature>
<evidence type="ECO:0000313" key="3">
    <source>
        <dbReference type="EMBL" id="MCK0195303.1"/>
    </source>
</evidence>
<gene>
    <name evidence="3" type="ORF">MWN34_00070</name>
</gene>
<organism evidence="3 4">
    <name type="scientific">Ancylobacter crimeensis</name>
    <dbReference type="NCBI Taxonomy" id="2579147"/>
    <lineage>
        <taxon>Bacteria</taxon>
        <taxon>Pseudomonadati</taxon>
        <taxon>Pseudomonadota</taxon>
        <taxon>Alphaproteobacteria</taxon>
        <taxon>Hyphomicrobiales</taxon>
        <taxon>Xanthobacteraceae</taxon>
        <taxon>Ancylobacter</taxon>
    </lineage>
</organism>
<dbReference type="EMBL" id="JALKCH010000001">
    <property type="protein sequence ID" value="MCK0195303.1"/>
    <property type="molecule type" value="Genomic_DNA"/>
</dbReference>
<feature type="domain" description="Glycosyl transferase family 1" evidence="1">
    <location>
        <begin position="488"/>
        <end position="649"/>
    </location>
</feature>
<evidence type="ECO:0000259" key="1">
    <source>
        <dbReference type="Pfam" id="PF00534"/>
    </source>
</evidence>
<reference evidence="3 4" key="1">
    <citation type="submission" date="2022-04" db="EMBL/GenBank/DDBJ databases">
        <authorList>
            <person name="Grouzdev D.S."/>
            <person name="Pantiukh K.S."/>
            <person name="Krutkina M.S."/>
        </authorList>
    </citation>
    <scope>NUCLEOTIDE SEQUENCE [LARGE SCALE GENOMIC DNA]</scope>
    <source>
        <strain evidence="3 4">6x-1</strain>
    </source>
</reference>
<dbReference type="PANTHER" id="PTHR43179">
    <property type="entry name" value="RHAMNOSYLTRANSFERASE WBBL"/>
    <property type="match status" value="1"/>
</dbReference>
<dbReference type="Gene3D" id="3.90.550.10">
    <property type="entry name" value="Spore Coat Polysaccharide Biosynthesis Protein SpsA, Chain A"/>
    <property type="match status" value="1"/>
</dbReference>
<dbReference type="EC" id="2.4.-.-" evidence="3"/>
<dbReference type="GO" id="GO:0016757">
    <property type="term" value="F:glycosyltransferase activity"/>
    <property type="evidence" value="ECO:0007669"/>
    <property type="project" value="UniProtKB-KW"/>
</dbReference>
<name>A0ABT0D5T7_9HYPH</name>
<dbReference type="PANTHER" id="PTHR43179:SF7">
    <property type="entry name" value="RHAMNOSYLTRANSFERASE WBBL"/>
    <property type="match status" value="1"/>
</dbReference>
<dbReference type="SUPFAM" id="SSF53448">
    <property type="entry name" value="Nucleotide-diphospho-sugar transferases"/>
    <property type="match status" value="1"/>
</dbReference>
<dbReference type="InterPro" id="IPR029044">
    <property type="entry name" value="Nucleotide-diphossugar_trans"/>
</dbReference>
<keyword evidence="3" id="KW-0808">Transferase</keyword>
<dbReference type="InterPro" id="IPR001173">
    <property type="entry name" value="Glyco_trans_2-like"/>
</dbReference>
<dbReference type="InterPro" id="IPR001296">
    <property type="entry name" value="Glyco_trans_1"/>
</dbReference>
<dbReference type="Pfam" id="PF00534">
    <property type="entry name" value="Glycos_transf_1"/>
    <property type="match status" value="1"/>
</dbReference>
<keyword evidence="3" id="KW-0328">Glycosyltransferase</keyword>
<accession>A0ABT0D5T7</accession>
<keyword evidence="4" id="KW-1185">Reference proteome</keyword>
<dbReference type="Gene3D" id="3.40.50.2000">
    <property type="entry name" value="Glycogen Phosphorylase B"/>
    <property type="match status" value="1"/>
</dbReference>
<dbReference type="Pfam" id="PF00535">
    <property type="entry name" value="Glycos_transf_2"/>
    <property type="match status" value="1"/>
</dbReference>
<dbReference type="SUPFAM" id="SSF53756">
    <property type="entry name" value="UDP-Glycosyltransferase/glycogen phosphorylase"/>
    <property type="match status" value="1"/>
</dbReference>
<comment type="caution">
    <text evidence="3">The sequence shown here is derived from an EMBL/GenBank/DDBJ whole genome shotgun (WGS) entry which is preliminary data.</text>
</comment>
<dbReference type="Proteomes" id="UP001203284">
    <property type="component" value="Unassembled WGS sequence"/>
</dbReference>
<sequence>MPGHIPVLRRLGGCTERLAGLYGTVWDAVLRPCRDECRRTMPSPTPVVAAPSAPGNLPIETKPEVSILLVSRNDAPNTLLCIEHIEANDAGPPSEILIADNGSAPDDLALLNEGRGRARILPLGVDRYRGEARNILAEQAQGRFVCFLDTDVLLSPRCLEGLMAELDAHPEAAAAGPILLAADGTIEQAGAMLDGTGEPSRHLAGPWAPPLALLPSRSLDYVSASCLLVRREDFAAVHGFDLAFEPEGCEDIDLCLKLAALGKSVRLLPAMTAIRSGERTPPDDMANALNRAKLRARWGAYLRHRSSDEQQTIRAAVIGDPSVRRLPSDTSRALVYTPYALTPGGGERYLCTTAAVLSERWQVILATPHPYSRMRLRQIGRLFDIDLDACQTVTLDRIDDLGPFEVMLTMGNHLHPPTSARAARNLFHCQFPFPYPGPGLAELDGYERFIVNSGFTAQAVEQALQASGSRPYPIHVIAPPVPQFGGDARTKKPMILSVGRFFVGGHSKQQDLLIEAFRALIADGTIGGELHLAGSSTPGIEHMDYLRRLEESAEGLPIVFHVNCSADELAHLYRDAAIYWHGTGLGVDLTASPEKAEHFGIAIVEAMAAGSATFAFRAGGAREIIEDGVNGLLYESLPDLVERTRALLIPDGEERRIAIGRAGSERAAAYAPDRFAQHMRDLFFRH</sequence>
<dbReference type="CDD" id="cd03801">
    <property type="entry name" value="GT4_PimA-like"/>
    <property type="match status" value="1"/>
</dbReference>
<evidence type="ECO:0000313" key="4">
    <source>
        <dbReference type="Proteomes" id="UP001203284"/>
    </source>
</evidence>
<dbReference type="RefSeq" id="WP_247025595.1">
    <property type="nucleotide sequence ID" value="NZ_JALKCH010000001.1"/>
</dbReference>